<reference evidence="9" key="2">
    <citation type="journal article" date="2021" name="PeerJ">
        <title>Extensive microbial diversity within the chicken gut microbiome revealed by metagenomics and culture.</title>
        <authorList>
            <person name="Gilroy R."/>
            <person name="Ravi A."/>
            <person name="Getino M."/>
            <person name="Pursley I."/>
            <person name="Horton D.L."/>
            <person name="Alikhan N.F."/>
            <person name="Baker D."/>
            <person name="Gharbi K."/>
            <person name="Hall N."/>
            <person name="Watson M."/>
            <person name="Adriaenssens E.M."/>
            <person name="Foster-Nyarko E."/>
            <person name="Jarju S."/>
            <person name="Secka A."/>
            <person name="Antonio M."/>
            <person name="Oren A."/>
            <person name="Chaudhuri R.R."/>
            <person name="La Ragione R."/>
            <person name="Hildebrand F."/>
            <person name="Pallen M.J."/>
        </authorList>
    </citation>
    <scope>NUCLEOTIDE SEQUENCE</scope>
    <source>
        <strain evidence="9">ChiW17-6978</strain>
    </source>
</reference>
<evidence type="ECO:0000256" key="4">
    <source>
        <dbReference type="ARBA" id="ARBA00022801"/>
    </source>
</evidence>
<evidence type="ECO:0000256" key="5">
    <source>
        <dbReference type="ARBA" id="ARBA00022825"/>
    </source>
</evidence>
<protein>
    <recommendedName>
        <fullName evidence="8">ATP-dependent Clp protease proteolytic subunit</fullName>
    </recommendedName>
</protein>
<evidence type="ECO:0000256" key="8">
    <source>
        <dbReference type="RuleBase" id="RU003567"/>
    </source>
</evidence>
<dbReference type="Gene3D" id="3.90.226.10">
    <property type="entry name" value="2-enoyl-CoA Hydratase, Chain A, domain 1"/>
    <property type="match status" value="1"/>
</dbReference>
<gene>
    <name evidence="9" type="ORF">IAD46_00650</name>
</gene>
<dbReference type="GO" id="GO:0006515">
    <property type="term" value="P:protein quality control for misfolded or incompletely synthesized proteins"/>
    <property type="evidence" value="ECO:0007669"/>
    <property type="project" value="TreeGrafter"/>
</dbReference>
<keyword evidence="2" id="KW-0963">Cytoplasm</keyword>
<evidence type="ECO:0000256" key="7">
    <source>
        <dbReference type="PROSITE-ProRule" id="PRU10086"/>
    </source>
</evidence>
<evidence type="ECO:0000313" key="10">
    <source>
        <dbReference type="Proteomes" id="UP000886758"/>
    </source>
</evidence>
<feature type="non-terminal residue" evidence="9">
    <location>
        <position position="1"/>
    </location>
</feature>
<evidence type="ECO:0000256" key="1">
    <source>
        <dbReference type="ARBA" id="ARBA00007039"/>
    </source>
</evidence>
<evidence type="ECO:0000313" key="9">
    <source>
        <dbReference type="EMBL" id="HIT49513.1"/>
    </source>
</evidence>
<dbReference type="GO" id="GO:0004252">
    <property type="term" value="F:serine-type endopeptidase activity"/>
    <property type="evidence" value="ECO:0007669"/>
    <property type="project" value="UniProtKB-EC"/>
</dbReference>
<evidence type="ECO:0000256" key="6">
    <source>
        <dbReference type="ARBA" id="ARBA00034021"/>
    </source>
</evidence>
<keyword evidence="4" id="KW-0378">Hydrolase</keyword>
<reference evidence="9" key="1">
    <citation type="submission" date="2020-10" db="EMBL/GenBank/DDBJ databases">
        <authorList>
            <person name="Gilroy R."/>
        </authorList>
    </citation>
    <scope>NUCLEOTIDE SEQUENCE</scope>
    <source>
        <strain evidence="9">ChiW17-6978</strain>
    </source>
</reference>
<dbReference type="GO" id="GO:0004176">
    <property type="term" value="F:ATP-dependent peptidase activity"/>
    <property type="evidence" value="ECO:0007669"/>
    <property type="project" value="InterPro"/>
</dbReference>
<evidence type="ECO:0000256" key="2">
    <source>
        <dbReference type="ARBA" id="ARBA00022490"/>
    </source>
</evidence>
<keyword evidence="5" id="KW-0720">Serine protease</keyword>
<sequence>LNHEDIQIYISSPGGSITAGLAIYDTMHYIQAKVNTIVVGMAMSMAAFLLASGTGKRYALPHAEIMIHQPYGGMQGVVSDIDIQAKRLLKTKAQMNQMLAELCHQPVEKIAHDTERDYYMSAQEAKEYRLIDEILS</sequence>
<evidence type="ECO:0000256" key="3">
    <source>
        <dbReference type="ARBA" id="ARBA00022670"/>
    </source>
</evidence>
<dbReference type="Pfam" id="PF00574">
    <property type="entry name" value="CLP_protease"/>
    <property type="match status" value="1"/>
</dbReference>
<dbReference type="PANTHER" id="PTHR10381:SF70">
    <property type="entry name" value="ATP-DEPENDENT CLP PROTEASE PROTEOLYTIC SUBUNIT"/>
    <property type="match status" value="1"/>
</dbReference>
<comment type="caution">
    <text evidence="9">The sequence shown here is derived from an EMBL/GenBank/DDBJ whole genome shotgun (WGS) entry which is preliminary data.</text>
</comment>
<dbReference type="GO" id="GO:0009368">
    <property type="term" value="C:endopeptidase Clp complex"/>
    <property type="evidence" value="ECO:0007669"/>
    <property type="project" value="TreeGrafter"/>
</dbReference>
<organism evidence="9 10">
    <name type="scientific">Candidatus Pelethenecus faecipullorum</name>
    <dbReference type="NCBI Taxonomy" id="2840900"/>
    <lineage>
        <taxon>Bacteria</taxon>
        <taxon>Bacillati</taxon>
        <taxon>Mycoplasmatota</taxon>
        <taxon>Mollicutes</taxon>
        <taxon>Candidatus Pelethenecus</taxon>
    </lineage>
</organism>
<proteinExistence type="inferred from homology"/>
<dbReference type="SUPFAM" id="SSF52096">
    <property type="entry name" value="ClpP/crotonase"/>
    <property type="match status" value="1"/>
</dbReference>
<keyword evidence="3 9" id="KW-0645">Protease</keyword>
<comment type="catalytic activity">
    <reaction evidence="6 7">
        <text>Hydrolysis of proteins to small peptides in the presence of ATP and magnesium. alpha-casein is the usual test substrate. In the absence of ATP, only oligopeptides shorter than five residues are hydrolyzed (such as succinyl-Leu-Tyr-|-NHMec, and Leu-Tyr-Leu-|-Tyr-Trp, in which cleavage of the -Tyr-|-Leu- and -Tyr-|-Trp bonds also occurs).</text>
        <dbReference type="EC" id="3.4.21.92"/>
    </reaction>
</comment>
<dbReference type="PROSITE" id="PS00382">
    <property type="entry name" value="CLP_PROTEASE_HIS"/>
    <property type="match status" value="1"/>
</dbReference>
<dbReference type="InterPro" id="IPR001907">
    <property type="entry name" value="ClpP"/>
</dbReference>
<dbReference type="Proteomes" id="UP000886758">
    <property type="component" value="Unassembled WGS sequence"/>
</dbReference>
<feature type="active site" evidence="7">
    <location>
        <position position="68"/>
    </location>
</feature>
<dbReference type="AlphaFoldDB" id="A0A9D1GQC2"/>
<dbReference type="PRINTS" id="PR00127">
    <property type="entry name" value="CLPPROTEASEP"/>
</dbReference>
<dbReference type="PANTHER" id="PTHR10381">
    <property type="entry name" value="ATP-DEPENDENT CLP PROTEASE PROTEOLYTIC SUBUNIT"/>
    <property type="match status" value="1"/>
</dbReference>
<comment type="similarity">
    <text evidence="1 8">Belongs to the peptidase S14 family.</text>
</comment>
<dbReference type="InterPro" id="IPR029045">
    <property type="entry name" value="ClpP/crotonase-like_dom_sf"/>
</dbReference>
<dbReference type="CDD" id="cd07017">
    <property type="entry name" value="S14_ClpP_2"/>
    <property type="match status" value="1"/>
</dbReference>
<dbReference type="EMBL" id="DVLF01000022">
    <property type="protein sequence ID" value="HIT49513.1"/>
    <property type="molecule type" value="Genomic_DNA"/>
</dbReference>
<dbReference type="GO" id="GO:0051117">
    <property type="term" value="F:ATPase binding"/>
    <property type="evidence" value="ECO:0007669"/>
    <property type="project" value="TreeGrafter"/>
</dbReference>
<dbReference type="InterPro" id="IPR033135">
    <property type="entry name" value="ClpP_His_AS"/>
</dbReference>
<dbReference type="InterPro" id="IPR023562">
    <property type="entry name" value="ClpP/TepA"/>
</dbReference>
<name>A0A9D1GQC2_9MOLU</name>
<accession>A0A9D1GQC2</accession>